<dbReference type="InterPro" id="IPR057308">
    <property type="entry name" value="CHCR_PEP5_VPS11"/>
</dbReference>
<dbReference type="Proteomes" id="UP000192596">
    <property type="component" value="Unassembled WGS sequence"/>
</dbReference>
<dbReference type="PROSITE" id="PS50236">
    <property type="entry name" value="CHCR"/>
    <property type="match status" value="1"/>
</dbReference>
<evidence type="ECO:0000256" key="2">
    <source>
        <dbReference type="ARBA" id="ARBA00022448"/>
    </source>
</evidence>
<evidence type="ECO:0000256" key="9">
    <source>
        <dbReference type="ARBA" id="ARBA00023136"/>
    </source>
</evidence>
<dbReference type="Pfam" id="PF23341">
    <property type="entry name" value="PEP5_VPS11_N"/>
    <property type="match status" value="1"/>
</dbReference>
<keyword evidence="6" id="KW-0862">Zinc</keyword>
<dbReference type="OrthoDB" id="26184at2759"/>
<evidence type="ECO:0000256" key="10">
    <source>
        <dbReference type="ARBA" id="ARBA00029433"/>
    </source>
</evidence>
<evidence type="ECO:0000256" key="8">
    <source>
        <dbReference type="ARBA" id="ARBA00022989"/>
    </source>
</evidence>
<evidence type="ECO:0000313" key="15">
    <source>
        <dbReference type="Proteomes" id="UP000192596"/>
    </source>
</evidence>
<dbReference type="PANTHER" id="PTHR23323:SF24">
    <property type="entry name" value="VACUOLAR PROTEIN SORTING-ASSOCIATED PROTEIN 11 HOMOLOG"/>
    <property type="match status" value="1"/>
</dbReference>
<dbReference type="SUPFAM" id="SSF161084">
    <property type="entry name" value="MAPEG domain-like"/>
    <property type="match status" value="1"/>
</dbReference>
<organism evidence="14 15">
    <name type="scientific">Cryoendolithus antarcticus</name>
    <dbReference type="NCBI Taxonomy" id="1507870"/>
    <lineage>
        <taxon>Eukaryota</taxon>
        <taxon>Fungi</taxon>
        <taxon>Dikarya</taxon>
        <taxon>Ascomycota</taxon>
        <taxon>Pezizomycotina</taxon>
        <taxon>Dothideomycetes</taxon>
        <taxon>Dothideomycetidae</taxon>
        <taxon>Cladosporiales</taxon>
        <taxon>Cladosporiaceae</taxon>
        <taxon>Cryoendolithus</taxon>
    </lineage>
</organism>
<dbReference type="GO" id="GO:0005768">
    <property type="term" value="C:endosome"/>
    <property type="evidence" value="ECO:0007669"/>
    <property type="project" value="TreeGrafter"/>
</dbReference>
<dbReference type="STRING" id="1507870.A0A1V8SLS5"/>
<dbReference type="GO" id="GO:0006904">
    <property type="term" value="P:vesicle docking involved in exocytosis"/>
    <property type="evidence" value="ECO:0007669"/>
    <property type="project" value="TreeGrafter"/>
</dbReference>
<keyword evidence="3" id="KW-0812">Transmembrane</keyword>
<dbReference type="FunCoup" id="A0A1V8SLS5">
    <property type="interactions" value="1077"/>
</dbReference>
<dbReference type="InterPro" id="IPR024763">
    <property type="entry name" value="VPS11_C"/>
</dbReference>
<keyword evidence="7" id="KW-0653">Protein transport</keyword>
<dbReference type="Pfam" id="PF01124">
    <property type="entry name" value="MAPEG"/>
    <property type="match status" value="1"/>
</dbReference>
<evidence type="ECO:0000256" key="11">
    <source>
        <dbReference type="PROSITE-ProRule" id="PRU00175"/>
    </source>
</evidence>
<dbReference type="Gene3D" id="1.25.40.10">
    <property type="entry name" value="Tetratricopeptide repeat domain"/>
    <property type="match status" value="1"/>
</dbReference>
<evidence type="ECO:0000313" key="14">
    <source>
        <dbReference type="EMBL" id="OQO00117.1"/>
    </source>
</evidence>
<keyword evidence="8" id="KW-1133">Transmembrane helix</keyword>
<feature type="domain" description="RING-type" evidence="13">
    <location>
        <begin position="1057"/>
        <end position="1097"/>
    </location>
</feature>
<comment type="similarity">
    <text evidence="1">Belongs to the VPS11 family.</text>
</comment>
<name>A0A1V8SLS5_9PEZI</name>
<dbReference type="PANTHER" id="PTHR23323">
    <property type="entry name" value="VACUOLAR PROTEIN SORTING-ASSOCIATED PROTEIN"/>
    <property type="match status" value="1"/>
</dbReference>
<dbReference type="InterPro" id="IPR015943">
    <property type="entry name" value="WD40/YVTN_repeat-like_dom_sf"/>
</dbReference>
<dbReference type="GO" id="GO:0030674">
    <property type="term" value="F:protein-macromolecule adaptor activity"/>
    <property type="evidence" value="ECO:0007669"/>
    <property type="project" value="TreeGrafter"/>
</dbReference>
<dbReference type="SUPFAM" id="SSF57850">
    <property type="entry name" value="RING/U-box"/>
    <property type="match status" value="1"/>
</dbReference>
<dbReference type="EMBL" id="NAJO01000036">
    <property type="protein sequence ID" value="OQO00117.1"/>
    <property type="molecule type" value="Genomic_DNA"/>
</dbReference>
<sequence length="1151" mass="127666">MAPNVPILSIPLYYLLALYPHDHAMNISRKVTPTLHAKNNPKSADLLALLQKRLSPEDWAAFQRSKACHGNLMENMPLFVSAVLAGVLAEREAERSLSVGLFVVLWLTIRSLYTAVYLKTDTQGWGYVRRGSYITGVALCFGDRKLSKNRYNINTPVSLALKAHDKSSVIPSHHFNYSSISPIDSQDHISSTRTLTHSLFPFVVSTSLKDKSLIPFFHFRIEASEGIEVRTAKAHQQKPLDFSLSLRGDLLVSGKEDADLLGWGSALIDPEDLVHEPELKVWALDQLEKKTQQPRCLCTVSIQNGRKNFPVSAFAVTGDLAQLAVGFANGAVTVVRGDLIHDRGTKQRTVFESEEPITGLEFREANTVALYIATTARIAALAISGKGQGCPARTLDEHGCAVGCMTLDPDSREIIVARDDAVYTYGPQGRAASYAYEGTKKLVGISGDYVLIVSPPNTGALAKSVPLRAFAQATEILNTSSFTILDTDLKFIAYSESLSAQVSSLFSIWGDIFLLTIDGKLYSYHEKTFQQKLEILYQRDLYMLAINLAQKYKVDAVQQNAISRKHGDYLYQKGDYDTAMQQYLSAIDNTEPSQVIRKYLDNQRIKNLIDYLEELHEHHKATSDHTTLLLNCYAKLKDVEKLEAFIKQPGDLRFDLDTAIIMCRQAGYFDQAAFLARRHNEHGLVVDILIEDLKKYAEAIAYIQRLQPADAYSNFTKYGTVLLEHCPSEATQIFIDYFTGTFRPKKDTVIIQETPMDRERGGGFVTTATSAVQNLAALIPLPYMNSSSVQSPSDGETQKQAQIIETTIPGDFVEYEIPKPRVAFSAFIDHPDAFTTFLEALLASEDLESSYKSELTATLFELYLHKASATRNEEKTEYERRARALIESPTSPIDPSSILLLSDLEKFRAGTVLVSESQNLHADIFRSYASAQDTRGAIRALQKYGSQNPSLYPAALAYFTSSPQILADAGTEVTAVLKKIDEENLMSPLQVIQILSQNAVATMALVKTYLSTTVARERAEITQNRRLITSYRNSTTETLASLSTLNNEPTSFSATRCSSCAKTLDLPTVHFLCKHSFHARCLNVAPGQESEVECPLCAAGNDTVRALRTAQVESSRRDDLFTDALSRSGERFGVVGEWFGRGVMGVKTQGK</sequence>
<keyword evidence="9" id="KW-0472">Membrane</keyword>
<accession>A0A1V8SLS5</accession>
<proteinExistence type="inferred from homology"/>
<dbReference type="GO" id="GO:0008270">
    <property type="term" value="F:zinc ion binding"/>
    <property type="evidence" value="ECO:0007669"/>
    <property type="project" value="UniProtKB-KW"/>
</dbReference>
<dbReference type="GO" id="GO:0048284">
    <property type="term" value="P:organelle fusion"/>
    <property type="evidence" value="ECO:0007669"/>
    <property type="project" value="TreeGrafter"/>
</dbReference>
<keyword evidence="4" id="KW-0479">Metal-binding</keyword>
<evidence type="ECO:0000256" key="6">
    <source>
        <dbReference type="ARBA" id="ARBA00022833"/>
    </source>
</evidence>
<dbReference type="SUPFAM" id="SSF50978">
    <property type="entry name" value="WD40 repeat-like"/>
    <property type="match status" value="1"/>
</dbReference>
<dbReference type="SUPFAM" id="SSF48371">
    <property type="entry name" value="ARM repeat"/>
    <property type="match status" value="1"/>
</dbReference>
<dbReference type="Pfam" id="PF23356">
    <property type="entry name" value="TPR_PEP5_VPS11"/>
    <property type="match status" value="2"/>
</dbReference>
<dbReference type="PROSITE" id="PS50089">
    <property type="entry name" value="ZF_RING_2"/>
    <property type="match status" value="1"/>
</dbReference>
<dbReference type="InterPro" id="IPR016024">
    <property type="entry name" value="ARM-type_fold"/>
</dbReference>
<evidence type="ECO:0000259" key="13">
    <source>
        <dbReference type="PROSITE" id="PS50089"/>
    </source>
</evidence>
<dbReference type="InterPro" id="IPR001841">
    <property type="entry name" value="Znf_RING"/>
</dbReference>
<reference evidence="15" key="1">
    <citation type="submission" date="2017-03" db="EMBL/GenBank/DDBJ databases">
        <title>Genomes of endolithic fungi from Antarctica.</title>
        <authorList>
            <person name="Coleine C."/>
            <person name="Masonjones S."/>
            <person name="Stajich J.E."/>
        </authorList>
    </citation>
    <scope>NUCLEOTIDE SEQUENCE [LARGE SCALE GENOMIC DNA]</scope>
    <source>
        <strain evidence="15">CCFEE 5527</strain>
    </source>
</reference>
<dbReference type="GO" id="GO:0007032">
    <property type="term" value="P:endosome organization"/>
    <property type="evidence" value="ECO:0007669"/>
    <property type="project" value="TreeGrafter"/>
</dbReference>
<dbReference type="InterPro" id="IPR036322">
    <property type="entry name" value="WD40_repeat_dom_sf"/>
</dbReference>
<gene>
    <name evidence="14" type="ORF">B0A48_13904</name>
</gene>
<evidence type="ECO:0000256" key="3">
    <source>
        <dbReference type="ARBA" id="ARBA00022692"/>
    </source>
</evidence>
<dbReference type="CDD" id="cd16688">
    <property type="entry name" value="RING-H2_Vps11"/>
    <property type="match status" value="1"/>
</dbReference>
<keyword evidence="2" id="KW-0813">Transport</keyword>
<dbReference type="InterPro" id="IPR011990">
    <property type="entry name" value="TPR-like_helical_dom_sf"/>
</dbReference>
<dbReference type="Gene3D" id="2.130.10.10">
    <property type="entry name" value="YVTN repeat-like/Quinoprotein amine dehydrogenase"/>
    <property type="match status" value="1"/>
</dbReference>
<dbReference type="GO" id="GO:0006886">
    <property type="term" value="P:intracellular protein transport"/>
    <property type="evidence" value="ECO:0007669"/>
    <property type="project" value="UniProtKB-UniRule"/>
</dbReference>
<dbReference type="AlphaFoldDB" id="A0A1V8SLS5"/>
<dbReference type="InParanoid" id="A0A1V8SLS5"/>
<dbReference type="InterPro" id="IPR023352">
    <property type="entry name" value="MAPEG-like_dom_sf"/>
</dbReference>
<evidence type="ECO:0000256" key="12">
    <source>
        <dbReference type="PROSITE-ProRule" id="PRU01006"/>
    </source>
</evidence>
<dbReference type="InterPro" id="IPR013083">
    <property type="entry name" value="Znf_RING/FYVE/PHD"/>
</dbReference>
<protein>
    <recommendedName>
        <fullName evidence="13">RING-type domain-containing protein</fullName>
    </recommendedName>
</protein>
<dbReference type="GO" id="GO:0030897">
    <property type="term" value="C:HOPS complex"/>
    <property type="evidence" value="ECO:0007669"/>
    <property type="project" value="TreeGrafter"/>
</dbReference>
<dbReference type="InterPro" id="IPR057307">
    <property type="entry name" value="PEP5_VPS11_N"/>
</dbReference>
<dbReference type="Gene3D" id="3.30.40.10">
    <property type="entry name" value="Zinc/RING finger domain, C3HC4 (zinc finger)"/>
    <property type="match status" value="1"/>
</dbReference>
<evidence type="ECO:0000256" key="1">
    <source>
        <dbReference type="ARBA" id="ARBA00007070"/>
    </source>
</evidence>
<evidence type="ECO:0000256" key="4">
    <source>
        <dbReference type="ARBA" id="ARBA00022723"/>
    </source>
</evidence>
<dbReference type="GO" id="GO:0007033">
    <property type="term" value="P:vacuole organization"/>
    <property type="evidence" value="ECO:0007669"/>
    <property type="project" value="TreeGrafter"/>
</dbReference>
<dbReference type="InterPro" id="IPR001129">
    <property type="entry name" value="Membr-assoc_MAPEG"/>
</dbReference>
<comment type="subcellular location">
    <subcellularLocation>
        <location evidence="10">Endomembrane system</location>
        <topology evidence="10">Peripheral membrane protein</topology>
        <orientation evidence="10">Cytoplasmic side</orientation>
    </subcellularLocation>
</comment>
<evidence type="ECO:0000256" key="7">
    <source>
        <dbReference type="ARBA" id="ARBA00022927"/>
    </source>
</evidence>
<keyword evidence="5 11" id="KW-0863">Zinc-finger</keyword>
<keyword evidence="15" id="KW-1185">Reference proteome</keyword>
<dbReference type="Gene3D" id="1.20.120.550">
    <property type="entry name" value="Membrane associated eicosanoid/glutathione metabolism-like domain"/>
    <property type="match status" value="1"/>
</dbReference>
<evidence type="ECO:0000256" key="5">
    <source>
        <dbReference type="ARBA" id="ARBA00022771"/>
    </source>
</evidence>
<feature type="repeat" description="CHCR" evidence="12">
    <location>
        <begin position="583"/>
        <end position="731"/>
    </location>
</feature>
<dbReference type="Pfam" id="PF12451">
    <property type="entry name" value="VPS11_C"/>
    <property type="match status" value="1"/>
</dbReference>
<dbReference type="FunFam" id="1.25.40.10:FF:000440">
    <property type="entry name" value="E3 ubiquitin-protein ligase PEP5"/>
    <property type="match status" value="1"/>
</dbReference>
<comment type="caution">
    <text evidence="14">The sequence shown here is derived from an EMBL/GenBank/DDBJ whole genome shotgun (WGS) entry which is preliminary data.</text>
</comment>
<dbReference type="InterPro" id="IPR000547">
    <property type="entry name" value="Clathrin_H-chain/VPS_repeat"/>
</dbReference>